<evidence type="ECO:0000259" key="3">
    <source>
        <dbReference type="PROSITE" id="PS50110"/>
    </source>
</evidence>
<evidence type="ECO:0000313" key="5">
    <source>
        <dbReference type="Proteomes" id="UP000298127"/>
    </source>
</evidence>
<keyword evidence="5" id="KW-1185">Reference proteome</keyword>
<dbReference type="Gene3D" id="3.40.50.2300">
    <property type="match status" value="1"/>
</dbReference>
<dbReference type="RefSeq" id="WP_135121389.1">
    <property type="nucleotide sequence ID" value="NZ_SPQZ01000007.1"/>
</dbReference>
<dbReference type="SMART" id="SM00448">
    <property type="entry name" value="REC"/>
    <property type="match status" value="1"/>
</dbReference>
<dbReference type="Proteomes" id="UP000298127">
    <property type="component" value="Unassembled WGS sequence"/>
</dbReference>
<sequence length="125" mass="13470">MADDPTAPCRVLIVDDSDDQRELLGKHFTKAGCVIELAESGEDGLAVVLDFAPDIIVLDLLLPGADGWMITTRMRALAPEAAIVISSVLDAHDYPVADAVLPKPFTGDQVRAIAERLRREHPVAD</sequence>
<name>A0A4Y9QVQ0_9MICO</name>
<evidence type="ECO:0000313" key="4">
    <source>
        <dbReference type="EMBL" id="TFV95065.1"/>
    </source>
</evidence>
<feature type="domain" description="Response regulatory" evidence="3">
    <location>
        <begin position="10"/>
        <end position="118"/>
    </location>
</feature>
<dbReference type="Pfam" id="PF00072">
    <property type="entry name" value="Response_reg"/>
    <property type="match status" value="1"/>
</dbReference>
<organism evidence="4 5">
    <name type="scientific">Orlajensenia leifsoniae</name>
    <dbReference type="NCBI Taxonomy" id="2561933"/>
    <lineage>
        <taxon>Bacteria</taxon>
        <taxon>Bacillati</taxon>
        <taxon>Actinomycetota</taxon>
        <taxon>Actinomycetes</taxon>
        <taxon>Micrococcales</taxon>
        <taxon>Microbacteriaceae</taxon>
        <taxon>Orlajensenia</taxon>
    </lineage>
</organism>
<dbReference type="PANTHER" id="PTHR44591">
    <property type="entry name" value="STRESS RESPONSE REGULATOR PROTEIN 1"/>
    <property type="match status" value="1"/>
</dbReference>
<dbReference type="InterPro" id="IPR011006">
    <property type="entry name" value="CheY-like_superfamily"/>
</dbReference>
<dbReference type="PROSITE" id="PS50110">
    <property type="entry name" value="RESPONSE_REGULATORY"/>
    <property type="match status" value="1"/>
</dbReference>
<gene>
    <name evidence="4" type="ORF">E4M00_15430</name>
</gene>
<comment type="caution">
    <text evidence="4">The sequence shown here is derived from an EMBL/GenBank/DDBJ whole genome shotgun (WGS) entry which is preliminary data.</text>
</comment>
<reference evidence="4 5" key="1">
    <citation type="journal article" date="2018" name="J. Microbiol.">
        <title>Leifsonia flava sp. nov., a novel actinobacterium isolated from the rhizosphere of Aquilegia viridiflora.</title>
        <authorList>
            <person name="Cai Y."/>
            <person name="Tao W.Z."/>
            <person name="Ma Y.J."/>
            <person name="Cheng J."/>
            <person name="Zhang M.Y."/>
            <person name="Zhang Y.X."/>
        </authorList>
    </citation>
    <scope>NUCLEOTIDE SEQUENCE [LARGE SCALE GENOMIC DNA]</scope>
    <source>
        <strain evidence="4 5">SYP-B2174</strain>
    </source>
</reference>
<dbReference type="SUPFAM" id="SSF52172">
    <property type="entry name" value="CheY-like"/>
    <property type="match status" value="1"/>
</dbReference>
<evidence type="ECO:0000256" key="1">
    <source>
        <dbReference type="ARBA" id="ARBA00022553"/>
    </source>
</evidence>
<dbReference type="GO" id="GO:0000160">
    <property type="term" value="P:phosphorelay signal transduction system"/>
    <property type="evidence" value="ECO:0007669"/>
    <property type="project" value="InterPro"/>
</dbReference>
<dbReference type="AlphaFoldDB" id="A0A4Y9QVQ0"/>
<dbReference type="PANTHER" id="PTHR44591:SF3">
    <property type="entry name" value="RESPONSE REGULATORY DOMAIN-CONTAINING PROTEIN"/>
    <property type="match status" value="1"/>
</dbReference>
<proteinExistence type="predicted"/>
<dbReference type="InterPro" id="IPR001789">
    <property type="entry name" value="Sig_transdc_resp-reg_receiver"/>
</dbReference>
<dbReference type="CDD" id="cd00156">
    <property type="entry name" value="REC"/>
    <property type="match status" value="1"/>
</dbReference>
<feature type="modified residue" description="4-aspartylphosphate" evidence="2">
    <location>
        <position position="59"/>
    </location>
</feature>
<accession>A0A4Y9QVQ0</accession>
<keyword evidence="1 2" id="KW-0597">Phosphoprotein</keyword>
<evidence type="ECO:0000256" key="2">
    <source>
        <dbReference type="PROSITE-ProRule" id="PRU00169"/>
    </source>
</evidence>
<protein>
    <submittedName>
        <fullName evidence="4">Response regulator</fullName>
    </submittedName>
</protein>
<dbReference type="EMBL" id="SPQZ01000007">
    <property type="protein sequence ID" value="TFV95065.1"/>
    <property type="molecule type" value="Genomic_DNA"/>
</dbReference>
<dbReference type="InterPro" id="IPR050595">
    <property type="entry name" value="Bact_response_regulator"/>
</dbReference>